<evidence type="ECO:0000313" key="1">
    <source>
        <dbReference type="EMBL" id="SDA85947.1"/>
    </source>
</evidence>
<keyword evidence="2" id="KW-1185">Reference proteome</keyword>
<dbReference type="EMBL" id="FMXE01000020">
    <property type="protein sequence ID" value="SDA85947.1"/>
    <property type="molecule type" value="Genomic_DNA"/>
</dbReference>
<dbReference type="STRING" id="279824.SAMN03080617_02848"/>
<organism evidence="1 2">
    <name type="scientific">Algoriphagus alkaliphilus</name>
    <dbReference type="NCBI Taxonomy" id="279824"/>
    <lineage>
        <taxon>Bacteria</taxon>
        <taxon>Pseudomonadati</taxon>
        <taxon>Bacteroidota</taxon>
        <taxon>Cytophagia</taxon>
        <taxon>Cytophagales</taxon>
        <taxon>Cyclobacteriaceae</taxon>
        <taxon>Algoriphagus</taxon>
    </lineage>
</organism>
<sequence length="1159" mass="128000">MISKFLKFSLITGCLILVFLFADGAKEFLEERMLMSSKSPLELYSTGIIGPDRLCIQFGSVIGEFSGGGNALTDVYDWKIFDTSGKEIFNKQPGGFQTIFFTFKDPGNYRVELIVSRAAIPFPKQIKEITVQPSPEVILNSSYQQCVTDPLEIRAINPSDPSVSLFKFEWKNGSGTVVGNNNLLNVTAPGTYTVSFFIPSGGGLQDCLRSLSTTITSSPVFEIKAPSDIICPNQSLTFLTEPTISGNWYIQKQGESTRNFLSTGSSVIVSPSVLPSLGNYEVIFEMINPDVSGCTIEKSKSLTYFPLPDFEILDPIESSGCNIADGGIRIRALTPIDNIFVEETEYSSGPIATGQTFVIPNMESGAYNLISSLGNCTNSYAAAVPIGTVPPELKYELIDIIGESCSDVGKNLGGFTIQLPGPVDGHYRVLNEKGGVATSGSFLGQSKIPVSIAGGIFVFELLDLDSCTVPKKELIEIPGKGQVQFTVAEDLAICQSFGLIPETDENLEFTLFSPDGREETKKAGESLLVDQAGLHKIVGRPSTPSDLCPTLIEFNVTLVDPVEFEPVLIQEDCFGNRTFEAELFGRNPNDLIFKWFNEKDELVSEGVQLVPVSTGLFKLDVQPKNSEACPIPPKEFLIKAPVLEVDVSLLSTKLCELRPSSIITLTTTFQDEVTDIIWRKFDDAGNIIPLPQFTNKTEITVDIEGIYEATVYSIIPSIGKDCELGRNSIEVDVTPERVTFEIPDAISICESYNFSPVTNESLNFTVTYPSGEMVTKASTQTFLLNQQGTYTFFGFDPSANSLLCPDEQTMVVTVNRKIEFAPVLISESCEGIKTYQAVLTGANPADAEFSWMDDQGNEIGNEEFLILDSFGNFALDVQPSGSIPCDQDKFKFEVAQPILNIDIDLQAETLCPDSSSAALTALADFDRIKRLEWWFTNASGVEFQLTNQTDKPEILAIEEGTYEARAFNAFDCLIGLDRVLIMRSTDEIRPEVEEMYTVCPRYEIAETINPGRFASYEWYHEGQLVSKAPTYKPLLIGNFELIVMSAEGCAYQTTFITEEECELRVMHPTAIQIGNPDKQFLIYTNYLIDELEVYIFNKWGEIIFQCANTNLISEVSTCDWDGTFNGKAIPNGSYTIRVNFRNNEKNIQKHYMGSILVIE</sequence>
<accession>A0A1G5YV48</accession>
<dbReference type="Pfam" id="PF13585">
    <property type="entry name" value="CHU_C"/>
    <property type="match status" value="1"/>
</dbReference>
<protein>
    <submittedName>
        <fullName evidence="1">C-terminal domain of CHU protein family protein</fullName>
    </submittedName>
</protein>
<reference evidence="2" key="1">
    <citation type="submission" date="2016-10" db="EMBL/GenBank/DDBJ databases">
        <authorList>
            <person name="Varghese N."/>
            <person name="Submissions S."/>
        </authorList>
    </citation>
    <scope>NUCLEOTIDE SEQUENCE [LARGE SCALE GENOMIC DNA]</scope>
    <source>
        <strain evidence="2">DSM 22703</strain>
    </source>
</reference>
<evidence type="ECO:0000313" key="2">
    <source>
        <dbReference type="Proteomes" id="UP000198756"/>
    </source>
</evidence>
<gene>
    <name evidence="1" type="ORF">SAMN03080617_02848</name>
</gene>
<dbReference type="OrthoDB" id="9765926at2"/>
<dbReference type="AlphaFoldDB" id="A0A1G5YV48"/>
<dbReference type="Proteomes" id="UP000198756">
    <property type="component" value="Unassembled WGS sequence"/>
</dbReference>
<name>A0A1G5YV48_9BACT</name>
<proteinExistence type="predicted"/>